<sequence length="97" mass="10512">MNVSPECDCWNHNDAAIIPDLGIAASFDPVALDKACADMVINAPIIGGNKLAEAHPHEHLEGEDKFHLIHPDTNWQAGLHYAEEIGLGSQAYELITV</sequence>
<reference evidence="2" key="1">
    <citation type="submission" date="2019-11" db="EMBL/GenBank/DDBJ databases">
        <authorList>
            <person name="Feng L."/>
        </authorList>
    </citation>
    <scope>NUCLEOTIDE SEQUENCE</scope>
    <source>
        <strain evidence="2">PdistasonisLFYP31</strain>
    </source>
</reference>
<accession>A0A6N3CW32</accession>
<dbReference type="EMBL" id="CACRUW010000009">
    <property type="protein sequence ID" value="VYU18781.1"/>
    <property type="molecule type" value="Genomic_DNA"/>
</dbReference>
<dbReference type="AlphaFoldDB" id="A0A6N3CW32"/>
<feature type="domain" description="DUF362" evidence="1">
    <location>
        <begin position="2"/>
        <end position="38"/>
    </location>
</feature>
<proteinExistence type="predicted"/>
<name>A0A6N3CW32_PARDI</name>
<evidence type="ECO:0000313" key="2">
    <source>
        <dbReference type="EMBL" id="VYU18781.1"/>
    </source>
</evidence>
<protein>
    <recommendedName>
        <fullName evidence="1">DUF362 domain-containing protein</fullName>
    </recommendedName>
</protein>
<evidence type="ECO:0000259" key="1">
    <source>
        <dbReference type="Pfam" id="PF04015"/>
    </source>
</evidence>
<gene>
    <name evidence="2" type="ORF">PDLFYP31_02075</name>
</gene>
<dbReference type="InterPro" id="IPR007160">
    <property type="entry name" value="DUF362"/>
</dbReference>
<dbReference type="Pfam" id="PF04015">
    <property type="entry name" value="DUF362"/>
    <property type="match status" value="1"/>
</dbReference>
<organism evidence="2">
    <name type="scientific">Parabacteroides distasonis</name>
    <dbReference type="NCBI Taxonomy" id="823"/>
    <lineage>
        <taxon>Bacteria</taxon>
        <taxon>Pseudomonadati</taxon>
        <taxon>Bacteroidota</taxon>
        <taxon>Bacteroidia</taxon>
        <taxon>Bacteroidales</taxon>
        <taxon>Tannerellaceae</taxon>
        <taxon>Parabacteroides</taxon>
    </lineage>
</organism>